<dbReference type="EMBL" id="AVPF01000011">
    <property type="protein sequence ID" value="KGX89909.1"/>
    <property type="molecule type" value="Genomic_DNA"/>
</dbReference>
<dbReference type="GO" id="GO:0047617">
    <property type="term" value="F:fatty acyl-CoA hydrolase activity"/>
    <property type="evidence" value="ECO:0007669"/>
    <property type="project" value="TreeGrafter"/>
</dbReference>
<accession>A0A0A5GD05</accession>
<evidence type="ECO:0008006" key="3">
    <source>
        <dbReference type="Google" id="ProtNLM"/>
    </source>
</evidence>
<organism evidence="1 2">
    <name type="scientific">Pontibacillus marinus BH030004 = DSM 16465</name>
    <dbReference type="NCBI Taxonomy" id="1385511"/>
    <lineage>
        <taxon>Bacteria</taxon>
        <taxon>Bacillati</taxon>
        <taxon>Bacillota</taxon>
        <taxon>Bacilli</taxon>
        <taxon>Bacillales</taxon>
        <taxon>Bacillaceae</taxon>
        <taxon>Pontibacillus</taxon>
    </lineage>
</organism>
<reference evidence="1 2" key="1">
    <citation type="submission" date="2013-08" db="EMBL/GenBank/DDBJ databases">
        <authorList>
            <person name="Huang J."/>
            <person name="Wang G."/>
        </authorList>
    </citation>
    <scope>NUCLEOTIDE SEQUENCE [LARGE SCALE GENOMIC DNA]</scope>
    <source>
        <strain evidence="1 2">BH030004</strain>
    </source>
</reference>
<gene>
    <name evidence="1" type="ORF">N783_03430</name>
</gene>
<protein>
    <recommendedName>
        <fullName evidence="3">3-hydroxyacyl-CoA dehydrogenase</fullName>
    </recommendedName>
</protein>
<dbReference type="eggNOG" id="COG0824">
    <property type="taxonomic scope" value="Bacteria"/>
</dbReference>
<dbReference type="OrthoDB" id="6117985at2"/>
<dbReference type="PANTHER" id="PTHR31793:SF2">
    <property type="entry name" value="BLR1345 PROTEIN"/>
    <property type="match status" value="1"/>
</dbReference>
<dbReference type="PANTHER" id="PTHR31793">
    <property type="entry name" value="4-HYDROXYBENZOYL-COA THIOESTERASE FAMILY MEMBER"/>
    <property type="match status" value="1"/>
</dbReference>
<dbReference type="CDD" id="cd00586">
    <property type="entry name" value="4HBT"/>
    <property type="match status" value="1"/>
</dbReference>
<name>A0A0A5GD05_9BACI</name>
<dbReference type="AlphaFoldDB" id="A0A0A5GD05"/>
<dbReference type="SUPFAM" id="SSF54637">
    <property type="entry name" value="Thioesterase/thiol ester dehydrase-isomerase"/>
    <property type="match status" value="1"/>
</dbReference>
<dbReference type="Pfam" id="PF13279">
    <property type="entry name" value="4HBT_2"/>
    <property type="match status" value="1"/>
</dbReference>
<dbReference type="Gene3D" id="3.10.129.10">
    <property type="entry name" value="Hotdog Thioesterase"/>
    <property type="match status" value="1"/>
</dbReference>
<dbReference type="Proteomes" id="UP000030403">
    <property type="component" value="Unassembled WGS sequence"/>
</dbReference>
<keyword evidence="2" id="KW-1185">Reference proteome</keyword>
<comment type="caution">
    <text evidence="1">The sequence shown here is derived from an EMBL/GenBank/DDBJ whole genome shotgun (WGS) entry which is preliminary data.</text>
</comment>
<proteinExistence type="predicted"/>
<dbReference type="InterPro" id="IPR050563">
    <property type="entry name" value="4-hydroxybenzoyl-CoA_TE"/>
</dbReference>
<dbReference type="InterPro" id="IPR029069">
    <property type="entry name" value="HotDog_dom_sf"/>
</dbReference>
<sequence length="156" mass="17781">MQQTFSFEQNVLPEWVDYNGHMNDAEYARAFSLAGEAYLEHIGLGESGRAEHSYTIFTLETHICYLKEAHEGETLTVKSQLLDTDEKRLHQFLAMENAQGYLVATMEQMLMGMDQNEGRPAPFPEKVARKVEGIFLVDSKKDLPKQAGRQIGIRKK</sequence>
<evidence type="ECO:0000313" key="1">
    <source>
        <dbReference type="EMBL" id="KGX89909.1"/>
    </source>
</evidence>
<dbReference type="RefSeq" id="WP_036842030.1">
    <property type="nucleotide sequence ID" value="NZ_AULJ01000034.1"/>
</dbReference>
<evidence type="ECO:0000313" key="2">
    <source>
        <dbReference type="Proteomes" id="UP000030403"/>
    </source>
</evidence>
<dbReference type="STRING" id="1385511.GCA_000425225_02711"/>